<dbReference type="PANTHER" id="PTHR43682:SF1">
    <property type="entry name" value="LACTATE UTILIZATION PROTEIN C"/>
    <property type="match status" value="1"/>
</dbReference>
<keyword evidence="3" id="KW-1185">Reference proteome</keyword>
<dbReference type="PANTHER" id="PTHR43682">
    <property type="entry name" value="LACTATE UTILIZATION PROTEIN C"/>
    <property type="match status" value="1"/>
</dbReference>
<dbReference type="AlphaFoldDB" id="A0A918Q5X5"/>
<evidence type="ECO:0000259" key="1">
    <source>
        <dbReference type="Pfam" id="PF02589"/>
    </source>
</evidence>
<dbReference type="Pfam" id="PF02589">
    <property type="entry name" value="LUD_dom"/>
    <property type="match status" value="1"/>
</dbReference>
<name>A0A918Q5X5_9BACT</name>
<dbReference type="InterPro" id="IPR024185">
    <property type="entry name" value="FTHF_cligase-like_sf"/>
</dbReference>
<reference evidence="2" key="2">
    <citation type="submission" date="2020-09" db="EMBL/GenBank/DDBJ databases">
        <authorList>
            <person name="Sun Q."/>
            <person name="Kim S."/>
        </authorList>
    </citation>
    <scope>NUCLEOTIDE SEQUENCE</scope>
    <source>
        <strain evidence="2">KCTC 12368</strain>
    </source>
</reference>
<sequence>MTSKESILNAIKNHKPEATALPELLVFPKEPQLIERYEKGLNGNGGKLQQVQSLAEVQQYVNSHYTADQLVASLVDEVSGNVDVRKISDPHDLEHVEVAVVRGELGVAENGAIWMPEANVVHRVLPFIAQHLIIIIEEETLLTNMHEAYQKVNVAESGYGVFIAGPSKTADIEQSLVIGAHGPRSLTVFLLRKS</sequence>
<proteinExistence type="predicted"/>
<evidence type="ECO:0000313" key="3">
    <source>
        <dbReference type="Proteomes" id="UP000619457"/>
    </source>
</evidence>
<dbReference type="Proteomes" id="UP000619457">
    <property type="component" value="Unassembled WGS sequence"/>
</dbReference>
<gene>
    <name evidence="2" type="ORF">GCM10007049_30490</name>
</gene>
<accession>A0A918Q5X5</accession>
<dbReference type="RefSeq" id="WP_018475419.1">
    <property type="nucleotide sequence ID" value="NZ_BMWX01000005.1"/>
</dbReference>
<dbReference type="InterPro" id="IPR003741">
    <property type="entry name" value="LUD_dom"/>
</dbReference>
<dbReference type="InterPro" id="IPR037171">
    <property type="entry name" value="NagB/RpiA_transferase-like"/>
</dbReference>
<comment type="caution">
    <text evidence="2">The sequence shown here is derived from an EMBL/GenBank/DDBJ whole genome shotgun (WGS) entry which is preliminary data.</text>
</comment>
<feature type="domain" description="LUD" evidence="1">
    <location>
        <begin position="93"/>
        <end position="191"/>
    </location>
</feature>
<evidence type="ECO:0000313" key="2">
    <source>
        <dbReference type="EMBL" id="GGZ34989.1"/>
    </source>
</evidence>
<dbReference type="Gene3D" id="3.40.50.10420">
    <property type="entry name" value="NagB/RpiA/CoA transferase-like"/>
    <property type="match status" value="1"/>
</dbReference>
<dbReference type="EMBL" id="BMWX01000005">
    <property type="protein sequence ID" value="GGZ34989.1"/>
    <property type="molecule type" value="Genomic_DNA"/>
</dbReference>
<dbReference type="SUPFAM" id="SSF100950">
    <property type="entry name" value="NagB/RpiA/CoA transferase-like"/>
    <property type="match status" value="1"/>
</dbReference>
<protein>
    <recommendedName>
        <fullName evidence="1">LUD domain-containing protein</fullName>
    </recommendedName>
</protein>
<reference evidence="2" key="1">
    <citation type="journal article" date="2014" name="Int. J. Syst. Evol. Microbiol.">
        <title>Complete genome sequence of Corynebacterium casei LMG S-19264T (=DSM 44701T), isolated from a smear-ripened cheese.</title>
        <authorList>
            <consortium name="US DOE Joint Genome Institute (JGI-PGF)"/>
            <person name="Walter F."/>
            <person name="Albersmeier A."/>
            <person name="Kalinowski J."/>
            <person name="Ruckert C."/>
        </authorList>
    </citation>
    <scope>NUCLEOTIDE SEQUENCE</scope>
    <source>
        <strain evidence="2">KCTC 12368</strain>
    </source>
</reference>
<organism evidence="2 3">
    <name type="scientific">Echinicola pacifica</name>
    <dbReference type="NCBI Taxonomy" id="346377"/>
    <lineage>
        <taxon>Bacteria</taxon>
        <taxon>Pseudomonadati</taxon>
        <taxon>Bacteroidota</taxon>
        <taxon>Cytophagia</taxon>
        <taxon>Cytophagales</taxon>
        <taxon>Cyclobacteriaceae</taxon>
        <taxon>Echinicola</taxon>
    </lineage>
</organism>